<gene>
    <name evidence="11" type="ORF">CCGE525_26845</name>
</gene>
<evidence type="ECO:0000256" key="1">
    <source>
        <dbReference type="ARBA" id="ARBA00004496"/>
    </source>
</evidence>
<evidence type="ECO:0000313" key="11">
    <source>
        <dbReference type="EMBL" id="AYG62402.1"/>
    </source>
</evidence>
<feature type="site" description="Stabilizes the phosphoryl group" evidence="9">
    <location>
        <position position="56"/>
    </location>
</feature>
<dbReference type="EMBL" id="CP032695">
    <property type="protein sequence ID" value="AYG62402.1"/>
    <property type="molecule type" value="Genomic_DNA"/>
</dbReference>
<accession>A0A387G319</accession>
<dbReference type="OrthoDB" id="9814110at2"/>
<evidence type="ECO:0000256" key="8">
    <source>
        <dbReference type="PIRSR" id="PIRSR004682-1"/>
    </source>
</evidence>
<keyword evidence="10" id="KW-0460">Magnesium</keyword>
<keyword evidence="12" id="KW-1185">Reference proteome</keyword>
<organism evidence="11 12">
    <name type="scientific">Rhizobium jaguaris</name>
    <dbReference type="NCBI Taxonomy" id="1312183"/>
    <lineage>
        <taxon>Bacteria</taxon>
        <taxon>Pseudomonadati</taxon>
        <taxon>Pseudomonadota</taxon>
        <taxon>Alphaproteobacteria</taxon>
        <taxon>Hyphomicrobiales</taxon>
        <taxon>Rhizobiaceae</taxon>
        <taxon>Rhizobium/Agrobacterium group</taxon>
        <taxon>Rhizobium</taxon>
    </lineage>
</organism>
<dbReference type="PANTHER" id="PTHR42891">
    <property type="entry name" value="D-GLYCERO-BETA-D-MANNO-HEPTOSE-1,7-BISPHOSPHATE 7-PHOSPHATASE"/>
    <property type="match status" value="1"/>
</dbReference>
<dbReference type="InterPro" id="IPR023214">
    <property type="entry name" value="HAD_sf"/>
</dbReference>
<dbReference type="InterPro" id="IPR006543">
    <property type="entry name" value="Histidinol-phos"/>
</dbReference>
<keyword evidence="4 7" id="KW-0378">Hydrolase</keyword>
<proteinExistence type="inferred from homology"/>
<dbReference type="KEGG" id="rjg:CCGE525_26845"/>
<evidence type="ECO:0000256" key="5">
    <source>
        <dbReference type="ARBA" id="ARBA00023277"/>
    </source>
</evidence>
<dbReference type="InterPro" id="IPR036412">
    <property type="entry name" value="HAD-like_sf"/>
</dbReference>
<geneLocation type="plasmid" evidence="12">
    <name>prccge525c</name>
</geneLocation>
<dbReference type="CDD" id="cd07503">
    <property type="entry name" value="HAD_HisB-N"/>
    <property type="match status" value="1"/>
</dbReference>
<feature type="binding site" evidence="10">
    <location>
        <position position="8"/>
    </location>
    <ligand>
        <name>Mg(2+)</name>
        <dbReference type="ChEBI" id="CHEBI:18420"/>
    </ligand>
</feature>
<dbReference type="Proteomes" id="UP000282195">
    <property type="component" value="Plasmid pRCCGE525c"/>
</dbReference>
<dbReference type="Gene3D" id="3.40.50.1000">
    <property type="entry name" value="HAD superfamily/HAD-like"/>
    <property type="match status" value="1"/>
</dbReference>
<dbReference type="InterPro" id="IPR006549">
    <property type="entry name" value="HAD-SF_hydro_IIIA"/>
</dbReference>
<keyword evidence="2 7" id="KW-0963">Cytoplasm</keyword>
<comment type="cofactor">
    <cofactor evidence="10">
        <name>Mg(2+)</name>
        <dbReference type="ChEBI" id="CHEBI:18420"/>
    </cofactor>
</comment>
<dbReference type="EC" id="3.1.3.-" evidence="7"/>
<dbReference type="SUPFAM" id="SSF56784">
    <property type="entry name" value="HAD-like"/>
    <property type="match status" value="1"/>
</dbReference>
<protein>
    <recommendedName>
        <fullName evidence="6 7">D,D-heptose 1,7-bisphosphate phosphatase</fullName>
        <ecNumber evidence="7">3.1.3.-</ecNumber>
    </recommendedName>
</protein>
<evidence type="ECO:0000256" key="3">
    <source>
        <dbReference type="ARBA" id="ARBA00022723"/>
    </source>
</evidence>
<feature type="active site" description="Proton donor" evidence="8">
    <location>
        <position position="10"/>
    </location>
</feature>
<feature type="site" description="Stabilizes the phosphoryl group" evidence="9">
    <location>
        <position position="102"/>
    </location>
</feature>
<feature type="site" description="Contributes to substrate recognition" evidence="9">
    <location>
        <position position="101"/>
    </location>
</feature>
<evidence type="ECO:0000256" key="10">
    <source>
        <dbReference type="PIRSR" id="PIRSR004682-4"/>
    </source>
</evidence>
<feature type="binding site" evidence="10">
    <location>
        <position position="98"/>
    </location>
    <ligand>
        <name>Zn(2+)</name>
        <dbReference type="ChEBI" id="CHEBI:29105"/>
    </ligand>
</feature>
<keyword evidence="10" id="KW-0862">Zinc</keyword>
<feature type="binding site" evidence="10">
    <location>
        <position position="127"/>
    </location>
    <ligand>
        <name>Mg(2+)</name>
        <dbReference type="ChEBI" id="CHEBI:18420"/>
    </ligand>
</feature>
<sequence>MAKAVFLDRDGVINRAIVREGKPYPPATVEETEILPDVAEALKRLKAHGYLLIVVTNQPDVARGTTSRETVEAINAYLSASLPIDEFRTCYHDSGDGCDCRKPRPGSLLAAAALHDIDMSRSFMVGDRWRDVEAGQNAGCKTIFIDYGYCEKQPEAADCRVSSLGKAANYILEEVQ</sequence>
<dbReference type="RefSeq" id="WP_120707319.1">
    <property type="nucleotide sequence ID" value="NZ_CP032695.1"/>
</dbReference>
<feature type="binding site" evidence="10">
    <location>
        <position position="100"/>
    </location>
    <ligand>
        <name>Zn(2+)</name>
        <dbReference type="ChEBI" id="CHEBI:29105"/>
    </ligand>
</feature>
<comment type="subcellular location">
    <subcellularLocation>
        <location evidence="1 7">Cytoplasm</location>
    </subcellularLocation>
</comment>
<keyword evidence="5 7" id="KW-0119">Carbohydrate metabolism</keyword>
<name>A0A387G319_9HYPH</name>
<evidence type="ECO:0000256" key="4">
    <source>
        <dbReference type="ARBA" id="ARBA00022801"/>
    </source>
</evidence>
<evidence type="ECO:0000256" key="2">
    <source>
        <dbReference type="ARBA" id="ARBA00022490"/>
    </source>
</evidence>
<evidence type="ECO:0000256" key="9">
    <source>
        <dbReference type="PIRSR" id="PIRSR004682-3"/>
    </source>
</evidence>
<dbReference type="NCBIfam" id="TIGR01656">
    <property type="entry name" value="Histidinol-ppas"/>
    <property type="match status" value="1"/>
</dbReference>
<comment type="cofactor">
    <cofactor evidence="10">
        <name>Zn(2+)</name>
        <dbReference type="ChEBI" id="CHEBI:29105"/>
    </cofactor>
</comment>
<dbReference type="GO" id="GO:0005737">
    <property type="term" value="C:cytoplasm"/>
    <property type="evidence" value="ECO:0007669"/>
    <property type="project" value="UniProtKB-SubCell"/>
</dbReference>
<dbReference type="GO" id="GO:0005975">
    <property type="term" value="P:carbohydrate metabolic process"/>
    <property type="evidence" value="ECO:0007669"/>
    <property type="project" value="InterPro"/>
</dbReference>
<keyword evidence="11" id="KW-0614">Plasmid</keyword>
<dbReference type="PANTHER" id="PTHR42891:SF1">
    <property type="entry name" value="D-GLYCERO-BETA-D-MANNO-HEPTOSE-1,7-BISPHOSPHATE 7-PHOSPHATASE"/>
    <property type="match status" value="1"/>
</dbReference>
<feature type="binding site" evidence="10">
    <location>
        <position position="92"/>
    </location>
    <ligand>
        <name>Zn(2+)</name>
        <dbReference type="ChEBI" id="CHEBI:29105"/>
    </ligand>
</feature>
<dbReference type="NCBIfam" id="TIGR01662">
    <property type="entry name" value="HAD-SF-IIIA"/>
    <property type="match status" value="1"/>
</dbReference>
<dbReference type="GO" id="GO:0016791">
    <property type="term" value="F:phosphatase activity"/>
    <property type="evidence" value="ECO:0007669"/>
    <property type="project" value="InterPro"/>
</dbReference>
<feature type="binding site" evidence="10">
    <location>
        <position position="90"/>
    </location>
    <ligand>
        <name>Zn(2+)</name>
        <dbReference type="ChEBI" id="CHEBI:29105"/>
    </ligand>
</feature>
<dbReference type="InterPro" id="IPR004446">
    <property type="entry name" value="Heptose_bisP_phosphatase"/>
</dbReference>
<keyword evidence="3 10" id="KW-0479">Metal-binding</keyword>
<dbReference type="PIRSF" id="PIRSF004682">
    <property type="entry name" value="GmhB"/>
    <property type="match status" value="1"/>
</dbReference>
<dbReference type="Pfam" id="PF13242">
    <property type="entry name" value="Hydrolase_like"/>
    <property type="match status" value="1"/>
</dbReference>
<evidence type="ECO:0000256" key="7">
    <source>
        <dbReference type="PIRNR" id="PIRNR004682"/>
    </source>
</evidence>
<dbReference type="AlphaFoldDB" id="A0A387G319"/>
<feature type="active site" description="Nucleophile" evidence="8">
    <location>
        <position position="8"/>
    </location>
</feature>
<evidence type="ECO:0000256" key="6">
    <source>
        <dbReference type="ARBA" id="ARBA00031828"/>
    </source>
</evidence>
<comment type="similarity">
    <text evidence="7">Belongs to the gmhB family.</text>
</comment>
<evidence type="ECO:0000313" key="12">
    <source>
        <dbReference type="Proteomes" id="UP000282195"/>
    </source>
</evidence>
<feature type="binding site" evidence="10">
    <location>
        <position position="10"/>
    </location>
    <ligand>
        <name>Mg(2+)</name>
        <dbReference type="ChEBI" id="CHEBI:18420"/>
    </ligand>
</feature>
<dbReference type="GO" id="GO:0046872">
    <property type="term" value="F:metal ion binding"/>
    <property type="evidence" value="ECO:0007669"/>
    <property type="project" value="UniProtKB-KW"/>
</dbReference>
<reference evidence="11 12" key="1">
    <citation type="submission" date="2018-10" db="EMBL/GenBank/DDBJ databases">
        <title>Rhizobium etli, R. leguminosarum and a new Rhizobium genospecies from Phaseolus dumosus.</title>
        <authorList>
            <person name="Ramirez-Puebla S.T."/>
            <person name="Rogel-Hernandez M.A."/>
            <person name="Guerrero G."/>
            <person name="Ormeno-Orrillo E."/>
            <person name="Martinez-Romero J.C."/>
            <person name="Negrete-Yankelevich S."/>
            <person name="Martinez-Romero E."/>
        </authorList>
    </citation>
    <scope>NUCLEOTIDE SEQUENCE [LARGE SCALE GENOMIC DNA]</scope>
    <source>
        <strain evidence="11 12">CCGE525</strain>
        <plasmid evidence="12">prccge525c</plasmid>
    </source>
</reference>